<accession>A0A132B8E9</accession>
<proteinExistence type="predicted"/>
<dbReference type="EMBL" id="KQ947434">
    <property type="protein sequence ID" value="KUJ08675.1"/>
    <property type="molecule type" value="Genomic_DNA"/>
</dbReference>
<dbReference type="InParanoid" id="A0A132B8E9"/>
<protein>
    <recommendedName>
        <fullName evidence="3">Metallo-beta-lactamase domain-containing protein</fullName>
    </recommendedName>
</protein>
<evidence type="ECO:0000313" key="2">
    <source>
        <dbReference type="Proteomes" id="UP000070700"/>
    </source>
</evidence>
<keyword evidence="2" id="KW-1185">Reference proteome</keyword>
<evidence type="ECO:0000313" key="1">
    <source>
        <dbReference type="EMBL" id="KUJ08675.1"/>
    </source>
</evidence>
<sequence>MSLTLEDEDPSSQLRASLLESITRSLSSRRPLLTHLNADTTWLLSIPYPSTNPSLRNRTFYHILIDPWLKGGQSDVAAFFSQQWHATPSSVQTITEVEDVIRRMEFTAKGKEKADMGVAESLEEGQGDVIVVDNHGLQEKQEGNVIDLVVVSHEFTDHMHKETLLEIPKTVPVLATVKAAGIIKSWKHFHVVGEVPRFSGDWRKCPHKTLPEWLDVSRVAKPGMDLLYYHSAIMIAFPKGYEGEGEAVIYTPHGITPADLAPVAEANPKIHTLALLHGLQDISLPRAQLNKGAHNGLKAQRLLGAKYWIGTHDELKKGGGIVSYFLRRKHITLKDAIEKEKEEHGEKLKGSDLETMKDVRFEDLTNGESLLLE</sequence>
<name>A0A132B8E9_MOLSC</name>
<organism evidence="1 2">
    <name type="scientific">Mollisia scopiformis</name>
    <name type="common">Conifer needle endophyte fungus</name>
    <name type="synonym">Phialocephala scopiformis</name>
    <dbReference type="NCBI Taxonomy" id="149040"/>
    <lineage>
        <taxon>Eukaryota</taxon>
        <taxon>Fungi</taxon>
        <taxon>Dikarya</taxon>
        <taxon>Ascomycota</taxon>
        <taxon>Pezizomycotina</taxon>
        <taxon>Leotiomycetes</taxon>
        <taxon>Helotiales</taxon>
        <taxon>Mollisiaceae</taxon>
        <taxon>Mollisia</taxon>
    </lineage>
</organism>
<dbReference type="AlphaFoldDB" id="A0A132B8E9"/>
<gene>
    <name evidence="1" type="ORF">LY89DRAFT_690718</name>
</gene>
<dbReference type="OrthoDB" id="9971601at2759"/>
<dbReference type="Proteomes" id="UP000070700">
    <property type="component" value="Unassembled WGS sequence"/>
</dbReference>
<dbReference type="PANTHER" id="PTHR36142:SF2">
    <property type="entry name" value="METALLO-HYDROLASE_OXIDOREDUCTASE SUPERFAMILY PROTEIN"/>
    <property type="match status" value="1"/>
</dbReference>
<dbReference type="KEGG" id="psco:LY89DRAFT_690718"/>
<dbReference type="InterPro" id="IPR036866">
    <property type="entry name" value="RibonucZ/Hydroxyglut_hydro"/>
</dbReference>
<reference evidence="1 2" key="1">
    <citation type="submission" date="2015-10" db="EMBL/GenBank/DDBJ databases">
        <title>Full genome of DAOMC 229536 Phialocephala scopiformis, a fungal endophyte of spruce producing the potent anti-insectan compound rugulosin.</title>
        <authorList>
            <consortium name="DOE Joint Genome Institute"/>
            <person name="Walker A.K."/>
            <person name="Frasz S.L."/>
            <person name="Seifert K.A."/>
            <person name="Miller J.D."/>
            <person name="Mondo S.J."/>
            <person name="Labutti K."/>
            <person name="Lipzen A."/>
            <person name="Dockter R."/>
            <person name="Kennedy M."/>
            <person name="Grigoriev I.V."/>
            <person name="Spatafora J.W."/>
        </authorList>
    </citation>
    <scope>NUCLEOTIDE SEQUENCE [LARGE SCALE GENOMIC DNA]</scope>
    <source>
        <strain evidence="1 2">CBS 120377</strain>
    </source>
</reference>
<dbReference type="Gene3D" id="3.60.15.10">
    <property type="entry name" value="Ribonuclease Z/Hydroxyacylglutathione hydrolase-like"/>
    <property type="match status" value="1"/>
</dbReference>
<dbReference type="PANTHER" id="PTHR36142">
    <property type="entry name" value="METALLO-HYDROLASE/OXIDOREDUCTASE SUPERFAMILY PROTEIN"/>
    <property type="match status" value="1"/>
</dbReference>
<evidence type="ECO:0008006" key="3">
    <source>
        <dbReference type="Google" id="ProtNLM"/>
    </source>
</evidence>
<dbReference type="RefSeq" id="XP_018063030.1">
    <property type="nucleotide sequence ID" value="XM_018216150.1"/>
</dbReference>
<dbReference type="GeneID" id="28825876"/>